<dbReference type="KEGG" id="pphe:PP2015_3213"/>
<organism evidence="2 3">
    <name type="scientific">Pseudoalteromonas phenolica</name>
    <dbReference type="NCBI Taxonomy" id="161398"/>
    <lineage>
        <taxon>Bacteria</taxon>
        <taxon>Pseudomonadati</taxon>
        <taxon>Pseudomonadota</taxon>
        <taxon>Gammaproteobacteria</taxon>
        <taxon>Alteromonadales</taxon>
        <taxon>Pseudoalteromonadaceae</taxon>
        <taxon>Pseudoalteromonas</taxon>
    </lineage>
</organism>
<proteinExistence type="predicted"/>
<evidence type="ECO:0000256" key="1">
    <source>
        <dbReference type="SAM" id="SignalP"/>
    </source>
</evidence>
<gene>
    <name evidence="2" type="ORF">PP2015_3213</name>
</gene>
<dbReference type="RefSeq" id="WP_058031336.1">
    <property type="nucleotide sequence ID" value="NZ_CP013187.1"/>
</dbReference>
<dbReference type="PATRIC" id="fig|161398.10.peg.3276"/>
<feature type="chain" id="PRO_5006601151" evidence="1">
    <location>
        <begin position="19"/>
        <end position="164"/>
    </location>
</feature>
<dbReference type="STRING" id="161398.PP2015_3213"/>
<evidence type="ECO:0000313" key="3">
    <source>
        <dbReference type="Proteomes" id="UP000061457"/>
    </source>
</evidence>
<dbReference type="EMBL" id="CP013187">
    <property type="protein sequence ID" value="ALO43691.1"/>
    <property type="molecule type" value="Genomic_DNA"/>
</dbReference>
<feature type="signal peptide" evidence="1">
    <location>
        <begin position="1"/>
        <end position="18"/>
    </location>
</feature>
<protein>
    <submittedName>
        <fullName evidence="2">Uncharacterized protein</fullName>
    </submittedName>
</protein>
<sequence length="164" mass="18487">MKNILITTLLLLSASSYASQINVQALEACSLVENDLKRLMCYDKVIAGKKISQSVMKAEENKPVKAQKVTKKPQSKANEFGLEKSKQAAAKKLDEIRSTVVKITKNPRGQRTFTLSNDQLWKQKDADRFTAKEGDEVIIIRGVFDSFRMKKAGTNRLIQVKRVQ</sequence>
<keyword evidence="1" id="KW-0732">Signal</keyword>
<evidence type="ECO:0000313" key="2">
    <source>
        <dbReference type="EMBL" id="ALO43691.1"/>
    </source>
</evidence>
<reference evidence="2 3" key="1">
    <citation type="submission" date="2015-11" db="EMBL/GenBank/DDBJ databases">
        <authorList>
            <person name="Zhang Y."/>
            <person name="Guo Z."/>
        </authorList>
    </citation>
    <scope>NUCLEOTIDE SEQUENCE [LARGE SCALE GENOMIC DNA]</scope>
    <source>
        <strain evidence="2 3">KCTC 12086</strain>
    </source>
</reference>
<keyword evidence="3" id="KW-1185">Reference proteome</keyword>
<dbReference type="AlphaFoldDB" id="A0A0S2K5S9"/>
<dbReference type="OrthoDB" id="9803176at2"/>
<accession>A0A0S2K5S9</accession>
<dbReference type="Proteomes" id="UP000061457">
    <property type="component" value="Chromosome I"/>
</dbReference>
<name>A0A0S2K5S9_9GAMM</name>